<evidence type="ECO:0000313" key="2">
    <source>
        <dbReference type="EMBL" id="KAK7267122.1"/>
    </source>
</evidence>
<comment type="caution">
    <text evidence="2">The sequence shown here is derived from an EMBL/GenBank/DDBJ whole genome shotgun (WGS) entry which is preliminary data.</text>
</comment>
<dbReference type="AlphaFoldDB" id="A0AAN9F016"/>
<accession>A0AAN9F016</accession>
<feature type="compositionally biased region" description="Polar residues" evidence="1">
    <location>
        <begin position="1"/>
        <end position="20"/>
    </location>
</feature>
<dbReference type="Proteomes" id="UP001372338">
    <property type="component" value="Unassembled WGS sequence"/>
</dbReference>
<gene>
    <name evidence="2" type="ORF">RIF29_19786</name>
</gene>
<feature type="region of interest" description="Disordered" evidence="1">
    <location>
        <begin position="1"/>
        <end position="54"/>
    </location>
</feature>
<protein>
    <submittedName>
        <fullName evidence="2">Uncharacterized protein</fullName>
    </submittedName>
</protein>
<evidence type="ECO:0000313" key="3">
    <source>
        <dbReference type="Proteomes" id="UP001372338"/>
    </source>
</evidence>
<evidence type="ECO:0000256" key="1">
    <source>
        <dbReference type="SAM" id="MobiDB-lite"/>
    </source>
</evidence>
<sequence>MASQPSACASYFGSQTSQAKPRQAAKHSTGVSERASDSDPKQPPHAPTTRVKSTTVLFCSRERYGSWKKKGMNE</sequence>
<organism evidence="2 3">
    <name type="scientific">Crotalaria pallida</name>
    <name type="common">Smooth rattlebox</name>
    <name type="synonym">Crotalaria striata</name>
    <dbReference type="NCBI Taxonomy" id="3830"/>
    <lineage>
        <taxon>Eukaryota</taxon>
        <taxon>Viridiplantae</taxon>
        <taxon>Streptophyta</taxon>
        <taxon>Embryophyta</taxon>
        <taxon>Tracheophyta</taxon>
        <taxon>Spermatophyta</taxon>
        <taxon>Magnoliopsida</taxon>
        <taxon>eudicotyledons</taxon>
        <taxon>Gunneridae</taxon>
        <taxon>Pentapetalae</taxon>
        <taxon>rosids</taxon>
        <taxon>fabids</taxon>
        <taxon>Fabales</taxon>
        <taxon>Fabaceae</taxon>
        <taxon>Papilionoideae</taxon>
        <taxon>50 kb inversion clade</taxon>
        <taxon>genistoids sensu lato</taxon>
        <taxon>core genistoids</taxon>
        <taxon>Crotalarieae</taxon>
        <taxon>Crotalaria</taxon>
    </lineage>
</organism>
<name>A0AAN9F016_CROPI</name>
<keyword evidence="3" id="KW-1185">Reference proteome</keyword>
<dbReference type="EMBL" id="JAYWIO010000004">
    <property type="protein sequence ID" value="KAK7267122.1"/>
    <property type="molecule type" value="Genomic_DNA"/>
</dbReference>
<proteinExistence type="predicted"/>
<reference evidence="2 3" key="1">
    <citation type="submission" date="2024-01" db="EMBL/GenBank/DDBJ databases">
        <title>The genomes of 5 underutilized Papilionoideae crops provide insights into root nodulation and disease resistanc.</title>
        <authorList>
            <person name="Yuan L."/>
        </authorList>
    </citation>
    <scope>NUCLEOTIDE SEQUENCE [LARGE SCALE GENOMIC DNA]</scope>
    <source>
        <strain evidence="2">ZHUSHIDOU_FW_LH</strain>
        <tissue evidence="2">Leaf</tissue>
    </source>
</reference>